<feature type="signal peptide" evidence="2">
    <location>
        <begin position="1"/>
        <end position="27"/>
    </location>
</feature>
<dbReference type="Proteomes" id="UP001165343">
    <property type="component" value="Unassembled WGS sequence"/>
</dbReference>
<gene>
    <name evidence="3" type="ORF">LZ519_10530</name>
</gene>
<dbReference type="EMBL" id="JAMGBC010000001">
    <property type="protein sequence ID" value="MCL6679744.1"/>
    <property type="molecule type" value="Genomic_DNA"/>
</dbReference>
<name>A0ABT0RHL8_9SPHN</name>
<feature type="chain" id="PRO_5045169680" evidence="2">
    <location>
        <begin position="28"/>
        <end position="146"/>
    </location>
</feature>
<organism evidence="3 4">
    <name type="scientific">Sphingomonas anseongensis</name>
    <dbReference type="NCBI Taxonomy" id="2908207"/>
    <lineage>
        <taxon>Bacteria</taxon>
        <taxon>Pseudomonadati</taxon>
        <taxon>Pseudomonadota</taxon>
        <taxon>Alphaproteobacteria</taxon>
        <taxon>Sphingomonadales</taxon>
        <taxon>Sphingomonadaceae</taxon>
        <taxon>Sphingomonas</taxon>
    </lineage>
</organism>
<feature type="compositionally biased region" description="Pro residues" evidence="1">
    <location>
        <begin position="134"/>
        <end position="146"/>
    </location>
</feature>
<keyword evidence="2" id="KW-0732">Signal</keyword>
<feature type="region of interest" description="Disordered" evidence="1">
    <location>
        <begin position="121"/>
        <end position="146"/>
    </location>
</feature>
<accession>A0ABT0RHL8</accession>
<protein>
    <submittedName>
        <fullName evidence="3">Uncharacterized protein</fullName>
    </submittedName>
</protein>
<reference evidence="3" key="1">
    <citation type="submission" date="2022-05" db="EMBL/GenBank/DDBJ databases">
        <authorList>
            <person name="Jo J.-H."/>
            <person name="Im W.-T."/>
        </authorList>
    </citation>
    <scope>NUCLEOTIDE SEQUENCE</scope>
    <source>
        <strain evidence="3">RG327</strain>
    </source>
</reference>
<keyword evidence="4" id="KW-1185">Reference proteome</keyword>
<dbReference type="RefSeq" id="WP_249868626.1">
    <property type="nucleotide sequence ID" value="NZ_JAMGBC010000001.1"/>
</dbReference>
<evidence type="ECO:0000256" key="2">
    <source>
        <dbReference type="SAM" id="SignalP"/>
    </source>
</evidence>
<evidence type="ECO:0000313" key="4">
    <source>
        <dbReference type="Proteomes" id="UP001165343"/>
    </source>
</evidence>
<evidence type="ECO:0000313" key="3">
    <source>
        <dbReference type="EMBL" id="MCL6679744.1"/>
    </source>
</evidence>
<evidence type="ECO:0000256" key="1">
    <source>
        <dbReference type="SAM" id="MobiDB-lite"/>
    </source>
</evidence>
<proteinExistence type="predicted"/>
<comment type="caution">
    <text evidence="3">The sequence shown here is derived from an EMBL/GenBank/DDBJ whole genome shotgun (WGS) entry which is preliminary data.</text>
</comment>
<sequence length="146" mass="15328">MTKLLISLTAAASAAGIAALFAGPATAQDTSDSDKIAEIIVYGNDPCPRSTEDAIVVCARKPESERYRIPERYREAGPRQTRQSWAQKAKSFEYVGRTGIQSCSAVGPGGSSGCLQNMIDRAKAEAREASGQAVPPPESAPPGPGY</sequence>